<evidence type="ECO:0000313" key="16">
    <source>
        <dbReference type="EMBL" id="TQL59908.1"/>
    </source>
</evidence>
<protein>
    <recommendedName>
        <fullName evidence="11">Alkyl hydroperoxide reductase E</fullName>
        <ecNumber evidence="10">1.11.1.29</ecNumber>
    </recommendedName>
    <alternativeName>
        <fullName evidence="12">Mycoredoxin-dependent peroxiredoxin</fullName>
    </alternativeName>
    <alternativeName>
        <fullName evidence="13">Peroxiredoxin AhpE</fullName>
    </alternativeName>
    <alternativeName>
        <fullName evidence="5">Thioredoxin peroxidase</fullName>
    </alternativeName>
</protein>
<dbReference type="EMBL" id="VFOQ01000001">
    <property type="protein sequence ID" value="TQL59908.1"/>
    <property type="molecule type" value="Genomic_DNA"/>
</dbReference>
<gene>
    <name evidence="16" type="ORF">FB474_1279</name>
</gene>
<dbReference type="PIRSF" id="PIRSF000239">
    <property type="entry name" value="AHPC"/>
    <property type="match status" value="1"/>
</dbReference>
<dbReference type="Proteomes" id="UP000319514">
    <property type="component" value="Unassembled WGS sequence"/>
</dbReference>
<dbReference type="EC" id="1.11.1.29" evidence="10"/>
<evidence type="ECO:0000256" key="14">
    <source>
        <dbReference type="PIRSR" id="PIRSR000239-1"/>
    </source>
</evidence>
<name>A0A542ZHS4_9MICO</name>
<dbReference type="InterPro" id="IPR024706">
    <property type="entry name" value="Peroxiredoxin_AhpC-typ"/>
</dbReference>
<evidence type="ECO:0000256" key="12">
    <source>
        <dbReference type="ARBA" id="ARBA00082991"/>
    </source>
</evidence>
<keyword evidence="4" id="KW-0676">Redox-active center</keyword>
<evidence type="ECO:0000256" key="1">
    <source>
        <dbReference type="ARBA" id="ARBA00022559"/>
    </source>
</evidence>
<keyword evidence="2" id="KW-0049">Antioxidant</keyword>
<organism evidence="16 17">
    <name type="scientific">Oryzihumus leptocrescens</name>
    <dbReference type="NCBI Taxonomy" id="297536"/>
    <lineage>
        <taxon>Bacteria</taxon>
        <taxon>Bacillati</taxon>
        <taxon>Actinomycetota</taxon>
        <taxon>Actinomycetes</taxon>
        <taxon>Micrococcales</taxon>
        <taxon>Intrasporangiaceae</taxon>
        <taxon>Oryzihumus</taxon>
    </lineage>
</organism>
<evidence type="ECO:0000256" key="9">
    <source>
        <dbReference type="ARBA" id="ARBA00065226"/>
    </source>
</evidence>
<dbReference type="PROSITE" id="PS51352">
    <property type="entry name" value="THIOREDOXIN_2"/>
    <property type="match status" value="1"/>
</dbReference>
<evidence type="ECO:0000256" key="11">
    <source>
        <dbReference type="ARBA" id="ARBA00068979"/>
    </source>
</evidence>
<dbReference type="GO" id="GO:0004601">
    <property type="term" value="F:peroxidase activity"/>
    <property type="evidence" value="ECO:0007669"/>
    <property type="project" value="UniProtKB-KW"/>
</dbReference>
<evidence type="ECO:0000256" key="2">
    <source>
        <dbReference type="ARBA" id="ARBA00022862"/>
    </source>
</evidence>
<evidence type="ECO:0000256" key="4">
    <source>
        <dbReference type="ARBA" id="ARBA00023284"/>
    </source>
</evidence>
<evidence type="ECO:0000256" key="3">
    <source>
        <dbReference type="ARBA" id="ARBA00023002"/>
    </source>
</evidence>
<dbReference type="InterPro" id="IPR036249">
    <property type="entry name" value="Thioredoxin-like_sf"/>
</dbReference>
<comment type="catalytic activity">
    <reaction evidence="6">
        <text>[mycoredoxin]-L-dithiol + a hydroperoxide = [mycoredoxin]-L-disulfide + an alcohol + H2O</text>
        <dbReference type="Rhea" id="RHEA:62640"/>
        <dbReference type="Rhea" id="RHEA-COMP:16137"/>
        <dbReference type="Rhea" id="RHEA-COMP:16138"/>
        <dbReference type="ChEBI" id="CHEBI:15377"/>
        <dbReference type="ChEBI" id="CHEBI:29950"/>
        <dbReference type="ChEBI" id="CHEBI:30879"/>
        <dbReference type="ChEBI" id="CHEBI:35924"/>
        <dbReference type="ChEBI" id="CHEBI:50058"/>
        <dbReference type="EC" id="1.11.1.29"/>
    </reaction>
</comment>
<keyword evidence="1" id="KW-0575">Peroxidase</keyword>
<dbReference type="AlphaFoldDB" id="A0A542ZHS4"/>
<evidence type="ECO:0000256" key="7">
    <source>
        <dbReference type="ARBA" id="ARBA00056930"/>
    </source>
</evidence>
<reference evidence="16 17" key="1">
    <citation type="submission" date="2019-06" db="EMBL/GenBank/DDBJ databases">
        <title>Sequencing the genomes of 1000 actinobacteria strains.</title>
        <authorList>
            <person name="Klenk H.-P."/>
        </authorList>
    </citation>
    <scope>NUCLEOTIDE SEQUENCE [LARGE SCALE GENOMIC DNA]</scope>
    <source>
        <strain evidence="16 17">DSM 18082</strain>
    </source>
</reference>
<dbReference type="Gene3D" id="3.40.30.10">
    <property type="entry name" value="Glutaredoxin"/>
    <property type="match status" value="1"/>
</dbReference>
<dbReference type="RefSeq" id="WP_141787868.1">
    <property type="nucleotide sequence ID" value="NZ_BAAAKX010000004.1"/>
</dbReference>
<evidence type="ECO:0000256" key="8">
    <source>
        <dbReference type="ARBA" id="ARBA00060973"/>
    </source>
</evidence>
<evidence type="ECO:0000256" key="5">
    <source>
        <dbReference type="ARBA" id="ARBA00032824"/>
    </source>
</evidence>
<evidence type="ECO:0000256" key="10">
    <source>
        <dbReference type="ARBA" id="ARBA00067009"/>
    </source>
</evidence>
<dbReference type="PANTHER" id="PTHR43110">
    <property type="entry name" value="THIOL PEROXIDASE"/>
    <property type="match status" value="1"/>
</dbReference>
<keyword evidence="17" id="KW-1185">Reference proteome</keyword>
<dbReference type="InterPro" id="IPR050455">
    <property type="entry name" value="Tpx_Peroxidase_subfamily"/>
</dbReference>
<evidence type="ECO:0000313" key="17">
    <source>
        <dbReference type="Proteomes" id="UP000319514"/>
    </source>
</evidence>
<comment type="function">
    <text evidence="7">Thiol-specific peroxidase that catalyzes the reduction of hydrogen peroxide and organic hydroperoxides to water and alcohols, respectively. Plays a role in cell protection against oxidative stress by detoxifying peroxides. May represent an important antioxidant defense against cytotoxic peroxides, especially peroxynitrite, which can be formed by activated macrophages during infection.</text>
</comment>
<evidence type="ECO:0000256" key="6">
    <source>
        <dbReference type="ARBA" id="ARBA00052774"/>
    </source>
</evidence>
<dbReference type="CDD" id="cd03018">
    <property type="entry name" value="PRX_AhpE_like"/>
    <property type="match status" value="1"/>
</dbReference>
<sequence>MSPSDVHAFPVVSVPPAVGESAPDFHLKDQHGQVVSLQDFHGSRNVVLVFYPFAFSGICTGELCEIRDNIAAFQNEHVQVLAVSVDHMFTQRAWAESQGYEFPVLSDYWPHGEVARAYGVFEEQGGFAVRGTFLIDTDGIVRWSLVNKVGEARDFSGYHAALKTLVQA</sequence>
<comment type="similarity">
    <text evidence="8">Belongs to the peroxiredoxin family. AhpE subfamily.</text>
</comment>
<evidence type="ECO:0000256" key="13">
    <source>
        <dbReference type="ARBA" id="ARBA00083736"/>
    </source>
</evidence>
<dbReference type="InterPro" id="IPR013766">
    <property type="entry name" value="Thioredoxin_domain"/>
</dbReference>
<comment type="subunit">
    <text evidence="9">Homodimer. Forms both dimers and octamers; a tightly-associated dimer and a ring-like octamer.</text>
</comment>
<feature type="domain" description="Thioredoxin" evidence="15">
    <location>
        <begin position="16"/>
        <end position="167"/>
    </location>
</feature>
<dbReference type="Pfam" id="PF00578">
    <property type="entry name" value="AhpC-TSA"/>
    <property type="match status" value="1"/>
</dbReference>
<dbReference type="OrthoDB" id="9812811at2"/>
<evidence type="ECO:0000259" key="15">
    <source>
        <dbReference type="PROSITE" id="PS51352"/>
    </source>
</evidence>
<feature type="active site" description="Cysteine sulfenic acid (-SOH) intermediate; for peroxidase activity" evidence="14">
    <location>
        <position position="59"/>
    </location>
</feature>
<comment type="caution">
    <text evidence="16">The sequence shown here is derived from an EMBL/GenBank/DDBJ whole genome shotgun (WGS) entry which is preliminary data.</text>
</comment>
<dbReference type="InterPro" id="IPR000866">
    <property type="entry name" value="AhpC/TSA"/>
</dbReference>
<dbReference type="SUPFAM" id="SSF52833">
    <property type="entry name" value="Thioredoxin-like"/>
    <property type="match status" value="1"/>
</dbReference>
<dbReference type="FunFam" id="3.40.30.10:FF:000118">
    <property type="entry name" value="Peroxiredoxin AhpE"/>
    <property type="match status" value="1"/>
</dbReference>
<dbReference type="PANTHER" id="PTHR43110:SF1">
    <property type="entry name" value="THIOL PEROXIDASE"/>
    <property type="match status" value="1"/>
</dbReference>
<accession>A0A542ZHS4</accession>
<proteinExistence type="inferred from homology"/>
<keyword evidence="3" id="KW-0560">Oxidoreductase</keyword>